<proteinExistence type="predicted"/>
<dbReference type="EMBL" id="GBRH01254030">
    <property type="protein sequence ID" value="JAD43865.1"/>
    <property type="molecule type" value="Transcribed_RNA"/>
</dbReference>
<accession>A0A0A9A4D0</accession>
<organism evidence="1">
    <name type="scientific">Arundo donax</name>
    <name type="common">Giant reed</name>
    <name type="synonym">Donax arundinaceus</name>
    <dbReference type="NCBI Taxonomy" id="35708"/>
    <lineage>
        <taxon>Eukaryota</taxon>
        <taxon>Viridiplantae</taxon>
        <taxon>Streptophyta</taxon>
        <taxon>Embryophyta</taxon>
        <taxon>Tracheophyta</taxon>
        <taxon>Spermatophyta</taxon>
        <taxon>Magnoliopsida</taxon>
        <taxon>Liliopsida</taxon>
        <taxon>Poales</taxon>
        <taxon>Poaceae</taxon>
        <taxon>PACMAD clade</taxon>
        <taxon>Arundinoideae</taxon>
        <taxon>Arundineae</taxon>
        <taxon>Arundo</taxon>
    </lineage>
</organism>
<protein>
    <submittedName>
        <fullName evidence="1">Uncharacterized protein</fullName>
    </submittedName>
</protein>
<evidence type="ECO:0000313" key="1">
    <source>
        <dbReference type="EMBL" id="JAD43865.1"/>
    </source>
</evidence>
<name>A0A0A9A4D0_ARUDO</name>
<reference evidence="1" key="2">
    <citation type="journal article" date="2015" name="Data Brief">
        <title>Shoot transcriptome of the giant reed, Arundo donax.</title>
        <authorList>
            <person name="Barrero R.A."/>
            <person name="Guerrero F.D."/>
            <person name="Moolhuijzen P."/>
            <person name="Goolsby J.A."/>
            <person name="Tidwell J."/>
            <person name="Bellgard S.E."/>
            <person name="Bellgard M.I."/>
        </authorList>
    </citation>
    <scope>NUCLEOTIDE SEQUENCE</scope>
    <source>
        <tissue evidence="1">Shoot tissue taken approximately 20 cm above the soil surface</tissue>
    </source>
</reference>
<dbReference type="AlphaFoldDB" id="A0A0A9A4D0"/>
<sequence length="53" mass="5941">MLTHFNDGKCSSMFFNSSSIFIAIKKGNFQVESTAQVTTCFPIRIISSHILNQ</sequence>
<reference evidence="1" key="1">
    <citation type="submission" date="2014-09" db="EMBL/GenBank/DDBJ databases">
        <authorList>
            <person name="Magalhaes I.L.F."/>
            <person name="Oliveira U."/>
            <person name="Santos F.R."/>
            <person name="Vidigal T.H.D.A."/>
            <person name="Brescovit A.D."/>
            <person name="Santos A.J."/>
        </authorList>
    </citation>
    <scope>NUCLEOTIDE SEQUENCE</scope>
    <source>
        <tissue evidence="1">Shoot tissue taken approximately 20 cm above the soil surface</tissue>
    </source>
</reference>